<keyword evidence="10 13" id="KW-0472">Membrane</keyword>
<dbReference type="InterPro" id="IPR000374">
    <property type="entry name" value="PC_trans"/>
</dbReference>
<feature type="transmembrane region" description="Helical" evidence="13">
    <location>
        <begin position="115"/>
        <end position="136"/>
    </location>
</feature>
<feature type="transmembrane region" description="Helical" evidence="13">
    <location>
        <begin position="82"/>
        <end position="103"/>
    </location>
</feature>
<protein>
    <submittedName>
        <fullName evidence="14">Phosphatidate cytidylyltransferase</fullName>
        <ecNumber evidence="14">2.7.7.41</ecNumber>
    </submittedName>
</protein>
<evidence type="ECO:0000256" key="10">
    <source>
        <dbReference type="ARBA" id="ARBA00023136"/>
    </source>
</evidence>
<proteinExistence type="inferred from homology"/>
<keyword evidence="9" id="KW-0443">Lipid metabolism</keyword>
<comment type="similarity">
    <text evidence="2">Belongs to the CDS family.</text>
</comment>
<keyword evidence="6 13" id="KW-0812">Transmembrane</keyword>
<evidence type="ECO:0000313" key="14">
    <source>
        <dbReference type="EMBL" id="SFV78798.1"/>
    </source>
</evidence>
<evidence type="ECO:0000256" key="12">
    <source>
        <dbReference type="ARBA" id="ARBA00023264"/>
    </source>
</evidence>
<evidence type="ECO:0000256" key="11">
    <source>
        <dbReference type="ARBA" id="ARBA00023209"/>
    </source>
</evidence>
<name>A0A1W1DCI4_9ZZZZ</name>
<feature type="transmembrane region" description="Helical" evidence="13">
    <location>
        <begin position="182"/>
        <end position="201"/>
    </location>
</feature>
<dbReference type="GO" id="GO:0004605">
    <property type="term" value="F:phosphatidate cytidylyltransferase activity"/>
    <property type="evidence" value="ECO:0007669"/>
    <property type="project" value="UniProtKB-EC"/>
</dbReference>
<keyword evidence="7 14" id="KW-0548">Nucleotidyltransferase</keyword>
<dbReference type="EC" id="2.7.7.41" evidence="14"/>
<dbReference type="Pfam" id="PF01148">
    <property type="entry name" value="CTP_transf_1"/>
    <property type="match status" value="1"/>
</dbReference>
<keyword evidence="8 13" id="KW-1133">Transmembrane helix</keyword>
<evidence type="ECO:0000256" key="9">
    <source>
        <dbReference type="ARBA" id="ARBA00023098"/>
    </source>
</evidence>
<evidence type="ECO:0000313" key="15">
    <source>
        <dbReference type="EMBL" id="SFV84345.1"/>
    </source>
</evidence>
<dbReference type="AlphaFoldDB" id="A0A1W1DCI4"/>
<evidence type="ECO:0000256" key="4">
    <source>
        <dbReference type="ARBA" id="ARBA00022516"/>
    </source>
</evidence>
<evidence type="ECO:0000256" key="1">
    <source>
        <dbReference type="ARBA" id="ARBA00004651"/>
    </source>
</evidence>
<evidence type="ECO:0000256" key="5">
    <source>
        <dbReference type="ARBA" id="ARBA00022679"/>
    </source>
</evidence>
<keyword evidence="12" id="KW-1208">Phospholipid metabolism</keyword>
<feature type="transmembrane region" description="Helical" evidence="13">
    <location>
        <begin position="207"/>
        <end position="227"/>
    </location>
</feature>
<evidence type="ECO:0000256" key="2">
    <source>
        <dbReference type="ARBA" id="ARBA00010185"/>
    </source>
</evidence>
<organism evidence="14">
    <name type="scientific">hydrothermal vent metagenome</name>
    <dbReference type="NCBI Taxonomy" id="652676"/>
    <lineage>
        <taxon>unclassified sequences</taxon>
        <taxon>metagenomes</taxon>
        <taxon>ecological metagenomes</taxon>
    </lineage>
</organism>
<evidence type="ECO:0000256" key="8">
    <source>
        <dbReference type="ARBA" id="ARBA00022989"/>
    </source>
</evidence>
<evidence type="ECO:0000256" key="6">
    <source>
        <dbReference type="ARBA" id="ARBA00022692"/>
    </source>
</evidence>
<reference evidence="14" key="1">
    <citation type="submission" date="2016-10" db="EMBL/GenBank/DDBJ databases">
        <authorList>
            <person name="de Groot N.N."/>
        </authorList>
    </citation>
    <scope>NUCLEOTIDE SEQUENCE</scope>
</reference>
<dbReference type="PROSITE" id="PS01315">
    <property type="entry name" value="CDS"/>
    <property type="match status" value="1"/>
</dbReference>
<dbReference type="GO" id="GO:0005886">
    <property type="term" value="C:plasma membrane"/>
    <property type="evidence" value="ECO:0007669"/>
    <property type="project" value="UniProtKB-SubCell"/>
</dbReference>
<keyword evidence="4" id="KW-0444">Lipid biosynthesis</keyword>
<accession>A0A1W1DCI4</accession>
<dbReference type="EMBL" id="FPHW01000120">
    <property type="protein sequence ID" value="SFV84345.1"/>
    <property type="molecule type" value="Genomic_DNA"/>
</dbReference>
<comment type="subcellular location">
    <subcellularLocation>
        <location evidence="1">Cell membrane</location>
        <topology evidence="1">Multi-pass membrane protein</topology>
    </subcellularLocation>
</comment>
<evidence type="ECO:0000256" key="7">
    <source>
        <dbReference type="ARBA" id="ARBA00022695"/>
    </source>
</evidence>
<keyword evidence="11" id="KW-0594">Phospholipid biosynthesis</keyword>
<feature type="transmembrane region" description="Helical" evidence="13">
    <location>
        <begin position="59"/>
        <end position="76"/>
    </location>
</feature>
<feature type="transmembrane region" description="Helical" evidence="13">
    <location>
        <begin position="142"/>
        <end position="161"/>
    </location>
</feature>
<gene>
    <name evidence="14" type="ORF">MNB_SUP05-11-407</name>
    <name evidence="15" type="ORF">MNB_SUP05-7-987</name>
</gene>
<dbReference type="PANTHER" id="PTHR46382:SF1">
    <property type="entry name" value="PHOSPHATIDATE CYTIDYLYLTRANSFERASE"/>
    <property type="match status" value="1"/>
</dbReference>
<dbReference type="EMBL" id="FPHS01000028">
    <property type="protein sequence ID" value="SFV78798.1"/>
    <property type="molecule type" value="Genomic_DNA"/>
</dbReference>
<evidence type="ECO:0000256" key="13">
    <source>
        <dbReference type="SAM" id="Phobius"/>
    </source>
</evidence>
<dbReference type="PANTHER" id="PTHR46382">
    <property type="entry name" value="PHOSPHATIDATE CYTIDYLYLTRANSFERASE"/>
    <property type="match status" value="1"/>
</dbReference>
<sequence length="271" mass="29749">MLSGLAQRSLTALVLAPAFIWAIFALPAPYFSYLLLAFVVLGAWEFSRLIKITQPVNRALLTGFIVGCTLVANSHAQNLDNLYVLLYISVAWWGLNLFWVLSYPKHTQTWFGSSIIRSMSGVLLLAPMWVALVNLHLKGDEYFLLLMLLIWGADSGAYFIGRKFGKRKLAPKVSPGKSIEGVLGGIGFALVVMMVFLQVQDIATEKYFGYLLLTIVVASVSVLGDLFESLFKRESGMKDSGQILPGHGGVLDRIDSLTAAAPFFLLGLNLL</sequence>
<evidence type="ECO:0000256" key="3">
    <source>
        <dbReference type="ARBA" id="ARBA00022475"/>
    </source>
</evidence>
<dbReference type="GO" id="GO:0016024">
    <property type="term" value="P:CDP-diacylglycerol biosynthetic process"/>
    <property type="evidence" value="ECO:0007669"/>
    <property type="project" value="TreeGrafter"/>
</dbReference>
<keyword evidence="5 14" id="KW-0808">Transferase</keyword>
<keyword evidence="3" id="KW-1003">Cell membrane</keyword>
<feature type="transmembrane region" description="Helical" evidence="13">
    <location>
        <begin position="30"/>
        <end position="47"/>
    </location>
</feature>